<accession>A0ABP1S9G5</accession>
<keyword evidence="3" id="KW-1185">Reference proteome</keyword>
<dbReference type="Proteomes" id="UP001642540">
    <property type="component" value="Unassembled WGS sequence"/>
</dbReference>
<evidence type="ECO:0000313" key="3">
    <source>
        <dbReference type="Proteomes" id="UP001642540"/>
    </source>
</evidence>
<protein>
    <submittedName>
        <fullName evidence="2">Uncharacterized protein</fullName>
    </submittedName>
</protein>
<feature type="region of interest" description="Disordered" evidence="1">
    <location>
        <begin position="167"/>
        <end position="186"/>
    </location>
</feature>
<reference evidence="2 3" key="1">
    <citation type="submission" date="2024-08" db="EMBL/GenBank/DDBJ databases">
        <authorList>
            <person name="Cucini C."/>
            <person name="Frati F."/>
        </authorList>
    </citation>
    <scope>NUCLEOTIDE SEQUENCE [LARGE SCALE GENOMIC DNA]</scope>
</reference>
<gene>
    <name evidence="2" type="ORF">ODALV1_LOCUS31373</name>
</gene>
<comment type="caution">
    <text evidence="2">The sequence shown here is derived from an EMBL/GenBank/DDBJ whole genome shotgun (WGS) entry which is preliminary data.</text>
</comment>
<sequence>MEKLLRNVIINELLVSLQHAIITCRITDDIVEAFSAFYEDTEIAEARNIVLTIYEQRSTTRKFDKKKVVAELLDYLRKDDFKGKNIAFAAINIFKICNVHAGIGEELRQEIHDLKVKYSSLTNACGELKKFSDGVENIVEEVKLIATSVAKPTIPSYLNVAKEGNRTRHVTGASRPTTPASPPISQKVAMGTYPQFDQNISEKETNGFILVERKKRTKSSTSGVGGTATSNVKSVPKPRVGFLFMTRCAPETTIEEISAHVTENSSISKEWGNLLFQT</sequence>
<name>A0ABP1S9G5_9HEXA</name>
<proteinExistence type="predicted"/>
<evidence type="ECO:0000256" key="1">
    <source>
        <dbReference type="SAM" id="MobiDB-lite"/>
    </source>
</evidence>
<evidence type="ECO:0000313" key="2">
    <source>
        <dbReference type="EMBL" id="CAL8148269.1"/>
    </source>
</evidence>
<organism evidence="2 3">
    <name type="scientific">Orchesella dallaii</name>
    <dbReference type="NCBI Taxonomy" id="48710"/>
    <lineage>
        <taxon>Eukaryota</taxon>
        <taxon>Metazoa</taxon>
        <taxon>Ecdysozoa</taxon>
        <taxon>Arthropoda</taxon>
        <taxon>Hexapoda</taxon>
        <taxon>Collembola</taxon>
        <taxon>Entomobryomorpha</taxon>
        <taxon>Entomobryoidea</taxon>
        <taxon>Orchesellidae</taxon>
        <taxon>Orchesellinae</taxon>
        <taxon>Orchesella</taxon>
    </lineage>
</organism>
<dbReference type="EMBL" id="CAXLJM020000169">
    <property type="protein sequence ID" value="CAL8148269.1"/>
    <property type="molecule type" value="Genomic_DNA"/>
</dbReference>